<keyword evidence="1" id="KW-0812">Transmembrane</keyword>
<protein>
    <submittedName>
        <fullName evidence="2">Uncharacterized protein</fullName>
    </submittedName>
</protein>
<feature type="transmembrane region" description="Helical" evidence="1">
    <location>
        <begin position="42"/>
        <end position="60"/>
    </location>
</feature>
<keyword evidence="1" id="KW-1133">Transmembrane helix</keyword>
<dbReference type="InterPro" id="IPR007404">
    <property type="entry name" value="YdjM-like"/>
</dbReference>
<keyword evidence="3" id="KW-1185">Reference proteome</keyword>
<feature type="transmembrane region" description="Helical" evidence="1">
    <location>
        <begin position="12"/>
        <end position="30"/>
    </location>
</feature>
<dbReference type="AlphaFoldDB" id="A0A9W6GL36"/>
<feature type="transmembrane region" description="Helical" evidence="1">
    <location>
        <begin position="66"/>
        <end position="87"/>
    </location>
</feature>
<evidence type="ECO:0000313" key="2">
    <source>
        <dbReference type="EMBL" id="GLI55935.1"/>
    </source>
</evidence>
<reference evidence="2" key="1">
    <citation type="submission" date="2022-12" db="EMBL/GenBank/DDBJ databases">
        <title>Reference genome sequencing for broad-spectrum identification of bacterial and archaeal isolates by mass spectrometry.</title>
        <authorList>
            <person name="Sekiguchi Y."/>
            <person name="Tourlousse D.M."/>
        </authorList>
    </citation>
    <scope>NUCLEOTIDE SEQUENCE</scope>
    <source>
        <strain evidence="2">10succ1</strain>
    </source>
</reference>
<dbReference type="Proteomes" id="UP001144471">
    <property type="component" value="Unassembled WGS sequence"/>
</dbReference>
<feature type="transmembrane region" description="Helical" evidence="1">
    <location>
        <begin position="132"/>
        <end position="149"/>
    </location>
</feature>
<accession>A0A9W6GL36</accession>
<proteinExistence type="predicted"/>
<evidence type="ECO:0000313" key="3">
    <source>
        <dbReference type="Proteomes" id="UP001144471"/>
    </source>
</evidence>
<dbReference type="Pfam" id="PF04307">
    <property type="entry name" value="YdjM"/>
    <property type="match status" value="1"/>
</dbReference>
<dbReference type="EMBL" id="BSDY01000006">
    <property type="protein sequence ID" value="GLI55935.1"/>
    <property type="molecule type" value="Genomic_DNA"/>
</dbReference>
<name>A0A9W6GL36_9FUSO</name>
<dbReference type="RefSeq" id="WP_281834771.1">
    <property type="nucleotide sequence ID" value="NZ_BSDY01000006.1"/>
</dbReference>
<comment type="caution">
    <text evidence="2">The sequence shown here is derived from an EMBL/GenBank/DDBJ whole genome shotgun (WGS) entry which is preliminary data.</text>
</comment>
<evidence type="ECO:0000256" key="1">
    <source>
        <dbReference type="SAM" id="Phobius"/>
    </source>
</evidence>
<gene>
    <name evidence="2" type="ORF">PM10SUCC1_14490</name>
</gene>
<feature type="transmembrane region" description="Helical" evidence="1">
    <location>
        <begin position="108"/>
        <end position="126"/>
    </location>
</feature>
<keyword evidence="1" id="KW-0472">Membrane</keyword>
<organism evidence="2 3">
    <name type="scientific">Propionigenium maris DSM 9537</name>
    <dbReference type="NCBI Taxonomy" id="1123000"/>
    <lineage>
        <taxon>Bacteria</taxon>
        <taxon>Fusobacteriati</taxon>
        <taxon>Fusobacteriota</taxon>
        <taxon>Fusobacteriia</taxon>
        <taxon>Fusobacteriales</taxon>
        <taxon>Fusobacteriaceae</taxon>
        <taxon>Propionigenium</taxon>
    </lineage>
</organism>
<sequence>MDILAFDYTNLSFTGMVIFFTAFLIGIKFPDWDFKLKLRHRNILTHSPLILFFFTWLYTRNPGTEFRYFIMGFSLAIGIHLIFDIFPKGWGGGALLQMPFIRYRFRKGWSILLFLAFILISLGMSIRSTQTIEELIFVSLYGIVIIAINRMKEEKVMRPMCAFLLVMLLISSIKYNEVAETVSLVYTNVQKTLINLL</sequence>